<dbReference type="STRING" id="1480615.AWJ14_15715"/>
<gene>
    <name evidence="1" type="ORF">AWJ14_15715</name>
</gene>
<dbReference type="EMBL" id="LQZT01000010">
    <property type="protein sequence ID" value="OCW58096.1"/>
    <property type="molecule type" value="Genomic_DNA"/>
</dbReference>
<name>A0A1C1YXG4_9HYPH</name>
<evidence type="ECO:0000313" key="1">
    <source>
        <dbReference type="EMBL" id="OCW58096.1"/>
    </source>
</evidence>
<organism evidence="1 2">
    <name type="scientific">Hoeflea olei</name>
    <dbReference type="NCBI Taxonomy" id="1480615"/>
    <lineage>
        <taxon>Bacteria</taxon>
        <taxon>Pseudomonadati</taxon>
        <taxon>Pseudomonadota</taxon>
        <taxon>Alphaproteobacteria</taxon>
        <taxon>Hyphomicrobiales</taxon>
        <taxon>Rhizobiaceae</taxon>
        <taxon>Hoeflea</taxon>
    </lineage>
</organism>
<evidence type="ECO:0000313" key="2">
    <source>
        <dbReference type="Proteomes" id="UP000094795"/>
    </source>
</evidence>
<dbReference type="SUPFAM" id="SSF53254">
    <property type="entry name" value="Phosphoglycerate mutase-like"/>
    <property type="match status" value="1"/>
</dbReference>
<dbReference type="InterPro" id="IPR013078">
    <property type="entry name" value="His_Pase_superF_clade-1"/>
</dbReference>
<accession>A0A1C1YXG4</accession>
<reference evidence="1 2" key="1">
    <citation type="submission" date="2015-12" db="EMBL/GenBank/DDBJ databases">
        <authorList>
            <person name="Shamseldin A."/>
            <person name="Moawad H."/>
            <person name="Abd El-Rahim W.M."/>
            <person name="Sadowsky M.J."/>
        </authorList>
    </citation>
    <scope>NUCLEOTIDE SEQUENCE [LARGE SCALE GENOMIC DNA]</scope>
    <source>
        <strain evidence="1 2">JC234</strain>
    </source>
</reference>
<sequence>MNPILRRWPPAAILALAIVAVTLPTRGHATEAAWARLAQGGYTILLGHARAPGGEPLDPDIGDCDARRNLTDRGIQEARRIGMRFAARAVSISAVYSGEFCRALKTAELAFGRRNVESRAYLNSIVGGADPDDIPEELIAQVEAFNSAGNQLMVTHPVLIRAISGTTPREGEAIIIARGVNPGDRPRVVNRLLLD</sequence>
<dbReference type="RefSeq" id="WP_083220130.1">
    <property type="nucleotide sequence ID" value="NZ_LQZT01000010.1"/>
</dbReference>
<dbReference type="Gene3D" id="3.40.50.1240">
    <property type="entry name" value="Phosphoglycerate mutase-like"/>
    <property type="match status" value="1"/>
</dbReference>
<keyword evidence="2" id="KW-1185">Reference proteome</keyword>
<protein>
    <recommendedName>
        <fullName evidence="3">Histidine phosphatase family protein</fullName>
    </recommendedName>
</protein>
<comment type="caution">
    <text evidence="1">The sequence shown here is derived from an EMBL/GenBank/DDBJ whole genome shotgun (WGS) entry which is preliminary data.</text>
</comment>
<proteinExistence type="predicted"/>
<dbReference type="AlphaFoldDB" id="A0A1C1YXG4"/>
<dbReference type="InterPro" id="IPR029033">
    <property type="entry name" value="His_PPase_superfam"/>
</dbReference>
<evidence type="ECO:0008006" key="3">
    <source>
        <dbReference type="Google" id="ProtNLM"/>
    </source>
</evidence>
<dbReference type="Proteomes" id="UP000094795">
    <property type="component" value="Unassembled WGS sequence"/>
</dbReference>
<dbReference type="Pfam" id="PF00300">
    <property type="entry name" value="His_Phos_1"/>
    <property type="match status" value="1"/>
</dbReference>
<dbReference type="OrthoDB" id="2237472at2"/>